<dbReference type="GO" id="GO:0016747">
    <property type="term" value="F:acyltransferase activity, transferring groups other than amino-acyl groups"/>
    <property type="evidence" value="ECO:0007669"/>
    <property type="project" value="InterPro"/>
</dbReference>
<organism evidence="2 3">
    <name type="scientific">Beutenbergia cavernae (strain ATCC BAA-8 / DSM 12333 / CCUG 43141 / JCM 11478 / NBRC 16432 / NCIMB 13614 / HKI 0122)</name>
    <dbReference type="NCBI Taxonomy" id="471853"/>
    <lineage>
        <taxon>Bacteria</taxon>
        <taxon>Bacillati</taxon>
        <taxon>Actinomycetota</taxon>
        <taxon>Actinomycetes</taxon>
        <taxon>Micrococcales</taxon>
        <taxon>Beutenbergiaceae</taxon>
        <taxon>Beutenbergia</taxon>
    </lineage>
</organism>
<dbReference type="eggNOG" id="COG0456">
    <property type="taxonomic scope" value="Bacteria"/>
</dbReference>
<sequence length="175" mass="19018">MTDPATSARPASAPATIRPATIDDAAALAAMHDAAWRETYAGLMSPSAMAAKAEYNDRRWPQRLADPRGPQHWLAERDGAVVAFAWAVAAGPPVGDDPPPRPLELVGIYVLAREQGTGTGQRLLDVTIGDAPCFLWVAEANARARRFYERNAFVLDGARRTVPSWDAIEIVRMVR</sequence>
<proteinExistence type="predicted"/>
<dbReference type="STRING" id="471853.Bcav_1329"/>
<keyword evidence="2" id="KW-0808">Transferase</keyword>
<dbReference type="HOGENOM" id="CLU_013985_18_2_11"/>
<reference evidence="2 3" key="1">
    <citation type="journal article" date="2009" name="Stand. Genomic Sci.">
        <title>Complete genome sequence of Beutenbergia cavernae type strain (HKI 0122).</title>
        <authorList>
            <person name="Land M."/>
            <person name="Pukall R."/>
            <person name="Abt B."/>
            <person name="Goker M."/>
            <person name="Rohde M."/>
            <person name="Glavina Del Rio T."/>
            <person name="Tice H."/>
            <person name="Copeland A."/>
            <person name="Cheng J.F."/>
            <person name="Lucas S."/>
            <person name="Chen F."/>
            <person name="Nolan M."/>
            <person name="Bruce D."/>
            <person name="Goodwin L."/>
            <person name="Pitluck S."/>
            <person name="Ivanova N."/>
            <person name="Mavromatis K."/>
            <person name="Ovchinnikova G."/>
            <person name="Pati A."/>
            <person name="Chen A."/>
            <person name="Palaniappan K."/>
            <person name="Hauser L."/>
            <person name="Chang Y.J."/>
            <person name="Jefferies C.C."/>
            <person name="Saunders E."/>
            <person name="Brettin T."/>
            <person name="Detter J.C."/>
            <person name="Han C."/>
            <person name="Chain P."/>
            <person name="Bristow J."/>
            <person name="Eisen J.A."/>
            <person name="Markowitz V."/>
            <person name="Hugenholtz P."/>
            <person name="Kyrpides N.C."/>
            <person name="Klenk H.P."/>
            <person name="Lapidus A."/>
        </authorList>
    </citation>
    <scope>NUCLEOTIDE SEQUENCE [LARGE SCALE GENOMIC DNA]</scope>
    <source>
        <strain evidence="3">ATCC BAA-8 / DSM 12333 / NBRC 16432</strain>
    </source>
</reference>
<name>C5C1X0_BEUC1</name>
<evidence type="ECO:0000313" key="2">
    <source>
        <dbReference type="EMBL" id="ACQ79588.1"/>
    </source>
</evidence>
<dbReference type="PROSITE" id="PS51186">
    <property type="entry name" value="GNAT"/>
    <property type="match status" value="1"/>
</dbReference>
<dbReference type="RefSeq" id="WP_015881828.1">
    <property type="nucleotide sequence ID" value="NC_012669.1"/>
</dbReference>
<feature type="domain" description="N-acetyltransferase" evidence="1">
    <location>
        <begin position="15"/>
        <end position="175"/>
    </location>
</feature>
<gene>
    <name evidence="2" type="ordered locus">Bcav_1329</name>
</gene>
<dbReference type="InterPro" id="IPR016181">
    <property type="entry name" value="Acyl_CoA_acyltransferase"/>
</dbReference>
<dbReference type="Gene3D" id="3.40.630.30">
    <property type="match status" value="1"/>
</dbReference>
<dbReference type="InterPro" id="IPR000182">
    <property type="entry name" value="GNAT_dom"/>
</dbReference>
<dbReference type="Pfam" id="PF00583">
    <property type="entry name" value="Acetyltransf_1"/>
    <property type="match status" value="1"/>
</dbReference>
<evidence type="ECO:0000313" key="3">
    <source>
        <dbReference type="Proteomes" id="UP000007962"/>
    </source>
</evidence>
<accession>C5C1X0</accession>
<dbReference type="SUPFAM" id="SSF55729">
    <property type="entry name" value="Acyl-CoA N-acyltransferases (Nat)"/>
    <property type="match status" value="1"/>
</dbReference>
<evidence type="ECO:0000259" key="1">
    <source>
        <dbReference type="PROSITE" id="PS51186"/>
    </source>
</evidence>
<dbReference type="KEGG" id="bcv:Bcav_1329"/>
<protein>
    <submittedName>
        <fullName evidence="2">GCN5-related protein N-acetyltransferase</fullName>
    </submittedName>
</protein>
<dbReference type="AlphaFoldDB" id="C5C1X0"/>
<dbReference type="EMBL" id="CP001618">
    <property type="protein sequence ID" value="ACQ79588.1"/>
    <property type="molecule type" value="Genomic_DNA"/>
</dbReference>
<keyword evidence="3" id="KW-1185">Reference proteome</keyword>
<dbReference type="Proteomes" id="UP000007962">
    <property type="component" value="Chromosome"/>
</dbReference>